<evidence type="ECO:0000313" key="7">
    <source>
        <dbReference type="EMBL" id="XDT72996.1"/>
    </source>
</evidence>
<dbReference type="KEGG" id="tcd:AAIA72_03140"/>
<reference evidence="7" key="1">
    <citation type="submission" date="2024-05" db="EMBL/GenBank/DDBJ databases">
        <title>Genome sequencing of novel strain.</title>
        <authorList>
            <person name="Ganbat D."/>
            <person name="Ganbat S."/>
            <person name="Lee S.-J."/>
        </authorList>
    </citation>
    <scope>NUCLEOTIDE SEQUENCE</scope>
    <source>
        <strain evidence="7">SMD15-11</strain>
    </source>
</reference>
<feature type="transmembrane region" description="Helical" evidence="5">
    <location>
        <begin position="175"/>
        <end position="191"/>
    </location>
</feature>
<dbReference type="GO" id="GO:0016020">
    <property type="term" value="C:membrane"/>
    <property type="evidence" value="ECO:0007669"/>
    <property type="project" value="UniProtKB-SubCell"/>
</dbReference>
<dbReference type="EMBL" id="CP154858">
    <property type="protein sequence ID" value="XDT72996.1"/>
    <property type="molecule type" value="Genomic_DNA"/>
</dbReference>
<feature type="domain" description="O-antigen ligase-related" evidence="6">
    <location>
        <begin position="208"/>
        <end position="340"/>
    </location>
</feature>
<organism evidence="7">
    <name type="scientific">Thermohahella caldifontis</name>
    <dbReference type="NCBI Taxonomy" id="3142973"/>
    <lineage>
        <taxon>Bacteria</taxon>
        <taxon>Pseudomonadati</taxon>
        <taxon>Pseudomonadota</taxon>
        <taxon>Gammaproteobacteria</taxon>
        <taxon>Oceanospirillales</taxon>
        <taxon>Hahellaceae</taxon>
        <taxon>Thermohahella</taxon>
    </lineage>
</organism>
<dbReference type="RefSeq" id="WP_369601997.1">
    <property type="nucleotide sequence ID" value="NZ_CP154858.1"/>
</dbReference>
<dbReference type="PANTHER" id="PTHR37422:SF21">
    <property type="entry name" value="EXOQ-LIKE PROTEIN"/>
    <property type="match status" value="1"/>
</dbReference>
<evidence type="ECO:0000256" key="2">
    <source>
        <dbReference type="ARBA" id="ARBA00022692"/>
    </source>
</evidence>
<feature type="transmembrane region" description="Helical" evidence="5">
    <location>
        <begin position="37"/>
        <end position="54"/>
    </location>
</feature>
<dbReference type="InterPro" id="IPR051533">
    <property type="entry name" value="WaaL-like"/>
</dbReference>
<gene>
    <name evidence="7" type="ORF">AAIA72_03140</name>
</gene>
<feature type="transmembrane region" description="Helical" evidence="5">
    <location>
        <begin position="12"/>
        <end position="31"/>
    </location>
</feature>
<comment type="subcellular location">
    <subcellularLocation>
        <location evidence="1">Membrane</location>
        <topology evidence="1">Multi-pass membrane protein</topology>
    </subcellularLocation>
</comment>
<keyword evidence="7" id="KW-0436">Ligase</keyword>
<name>A0AB39UYM6_9GAMM</name>
<dbReference type="InterPro" id="IPR007016">
    <property type="entry name" value="O-antigen_ligase-rel_domated"/>
</dbReference>
<evidence type="ECO:0000256" key="4">
    <source>
        <dbReference type="ARBA" id="ARBA00023136"/>
    </source>
</evidence>
<feature type="transmembrane region" description="Helical" evidence="5">
    <location>
        <begin position="391"/>
        <end position="407"/>
    </location>
</feature>
<dbReference type="AlphaFoldDB" id="A0AB39UYM6"/>
<feature type="transmembrane region" description="Helical" evidence="5">
    <location>
        <begin position="200"/>
        <end position="233"/>
    </location>
</feature>
<proteinExistence type="predicted"/>
<evidence type="ECO:0000259" key="6">
    <source>
        <dbReference type="Pfam" id="PF04932"/>
    </source>
</evidence>
<protein>
    <submittedName>
        <fullName evidence="7">O-antigen ligase family protein</fullName>
    </submittedName>
</protein>
<dbReference type="Pfam" id="PF04932">
    <property type="entry name" value="Wzy_C"/>
    <property type="match status" value="1"/>
</dbReference>
<keyword evidence="4 5" id="KW-0472">Membrane</keyword>
<keyword evidence="2 5" id="KW-0812">Transmembrane</keyword>
<evidence type="ECO:0000256" key="3">
    <source>
        <dbReference type="ARBA" id="ARBA00022989"/>
    </source>
</evidence>
<evidence type="ECO:0000256" key="1">
    <source>
        <dbReference type="ARBA" id="ARBA00004141"/>
    </source>
</evidence>
<evidence type="ECO:0000256" key="5">
    <source>
        <dbReference type="SAM" id="Phobius"/>
    </source>
</evidence>
<dbReference type="PANTHER" id="PTHR37422">
    <property type="entry name" value="TEICHURONIC ACID BIOSYNTHESIS PROTEIN TUAE"/>
    <property type="match status" value="1"/>
</dbReference>
<feature type="transmembrane region" description="Helical" evidence="5">
    <location>
        <begin position="323"/>
        <end position="344"/>
    </location>
</feature>
<accession>A0AB39UYM6</accession>
<keyword evidence="3 5" id="KW-1133">Transmembrane helix</keyword>
<dbReference type="GO" id="GO:0016874">
    <property type="term" value="F:ligase activity"/>
    <property type="evidence" value="ECO:0007669"/>
    <property type="project" value="UniProtKB-KW"/>
</dbReference>
<sequence>MYSAIRNQVSGGTFVLYCLFLADFFLHSSARIRALEVLRPTLLLAVLITISLVFQKDKLRGRFDYPAAERLKALLIYLVLSLPLVSWPGSALNNADNFIKALVFFYFTVACVDSPERFRKVVLLFMALQTFRVLEPLYLNITEGYWGSRTYLGSDDGFAQRLAGAPADVINSNELGFVIATVIPFLHYYMFKSPRKLAKILYLVLLPALLYALILTMSRGAFLALLVVAFFVFRESRQKARMLALVMIGAVVAWSVMTPVQKDRYLSLVSSEAKQSHTVEGRLNGIIQEFELAMTRPIFGHGLGTTAEAKYHTFGKRQASHTLYAELIIEMGLIGAILFIRYLLALYQQLQATRALPDPGQAYLRRMPQVFQAVFWMYVVYSSNYWGLSQYYWYFFGGLILAYANVVQNQVTGKSQNAEEADNRAGKRLQLALPFREAKRT</sequence>